<proteinExistence type="predicted"/>
<sequence length="252" mass="28212">MTCSCNPPRPPVYSSASSCEDPPVRYHPPCRHHLRCLLLPQSRSQLVAMTSVAHYGVLLMLVVAPIDFIKGFVDGDPSEDLRSAVAMSQLVLAQQAQFFRELINATRGRNNCCDTLGKSDLELQEVCPDPYSTVVGECFYLSPNQLSWHSSRHFCRGMGGDLATPRHLYALKAFITEKRGPKAVWIGGTDLGADGGWRWVNGDTVDSADWAHKQPNNDRPVEQCLHLRRDWHPVLGDLPCHISQRFVCQYIL</sequence>
<dbReference type="Pfam" id="PF00059">
    <property type="entry name" value="Lectin_C"/>
    <property type="match status" value="1"/>
</dbReference>
<evidence type="ECO:0000259" key="2">
    <source>
        <dbReference type="PROSITE" id="PS50041"/>
    </source>
</evidence>
<feature type="domain" description="C-type lectin" evidence="2">
    <location>
        <begin position="134"/>
        <end position="249"/>
    </location>
</feature>
<keyword evidence="4" id="KW-1185">Reference proteome</keyword>
<gene>
    <name evidence="3" type="primary">Clec-L28</name>
    <name evidence="3" type="ORF">Hamer_G001191</name>
</gene>
<dbReference type="PROSITE" id="PS50041">
    <property type="entry name" value="C_TYPE_LECTIN_2"/>
    <property type="match status" value="1"/>
</dbReference>
<name>A0A8J5N886_HOMAM</name>
<keyword evidence="1" id="KW-1015">Disulfide bond</keyword>
<evidence type="ECO:0000313" key="3">
    <source>
        <dbReference type="EMBL" id="KAG7175180.1"/>
    </source>
</evidence>
<dbReference type="InterPro" id="IPR016186">
    <property type="entry name" value="C-type_lectin-like/link_sf"/>
</dbReference>
<dbReference type="InterPro" id="IPR018378">
    <property type="entry name" value="C-type_lectin_CS"/>
</dbReference>
<dbReference type="Proteomes" id="UP000747542">
    <property type="component" value="Unassembled WGS sequence"/>
</dbReference>
<dbReference type="PANTHER" id="PTHR22803">
    <property type="entry name" value="MANNOSE, PHOSPHOLIPASE, LECTIN RECEPTOR RELATED"/>
    <property type="match status" value="1"/>
</dbReference>
<evidence type="ECO:0000313" key="4">
    <source>
        <dbReference type="Proteomes" id="UP000747542"/>
    </source>
</evidence>
<dbReference type="PROSITE" id="PS00615">
    <property type="entry name" value="C_TYPE_LECTIN_1"/>
    <property type="match status" value="1"/>
</dbReference>
<dbReference type="InterPro" id="IPR001304">
    <property type="entry name" value="C-type_lectin-like"/>
</dbReference>
<dbReference type="InterPro" id="IPR050111">
    <property type="entry name" value="C-type_lectin/snaclec_domain"/>
</dbReference>
<dbReference type="Gene3D" id="3.10.100.10">
    <property type="entry name" value="Mannose-Binding Protein A, subunit A"/>
    <property type="match status" value="1"/>
</dbReference>
<reference evidence="3" key="1">
    <citation type="journal article" date="2021" name="Sci. Adv.">
        <title>The American lobster genome reveals insights on longevity, neural, and immune adaptations.</title>
        <authorList>
            <person name="Polinski J.M."/>
            <person name="Zimin A.V."/>
            <person name="Clark K.F."/>
            <person name="Kohn A.B."/>
            <person name="Sadowski N."/>
            <person name="Timp W."/>
            <person name="Ptitsyn A."/>
            <person name="Khanna P."/>
            <person name="Romanova D.Y."/>
            <person name="Williams P."/>
            <person name="Greenwood S.J."/>
            <person name="Moroz L.L."/>
            <person name="Walt D.R."/>
            <person name="Bodnar A.G."/>
        </authorList>
    </citation>
    <scope>NUCLEOTIDE SEQUENCE</scope>
    <source>
        <strain evidence="3">GMGI-L3</strain>
    </source>
</reference>
<dbReference type="AlphaFoldDB" id="A0A8J5N886"/>
<organism evidence="3 4">
    <name type="scientific">Homarus americanus</name>
    <name type="common">American lobster</name>
    <dbReference type="NCBI Taxonomy" id="6706"/>
    <lineage>
        <taxon>Eukaryota</taxon>
        <taxon>Metazoa</taxon>
        <taxon>Ecdysozoa</taxon>
        <taxon>Arthropoda</taxon>
        <taxon>Crustacea</taxon>
        <taxon>Multicrustacea</taxon>
        <taxon>Malacostraca</taxon>
        <taxon>Eumalacostraca</taxon>
        <taxon>Eucarida</taxon>
        <taxon>Decapoda</taxon>
        <taxon>Pleocyemata</taxon>
        <taxon>Astacidea</taxon>
        <taxon>Nephropoidea</taxon>
        <taxon>Nephropidae</taxon>
        <taxon>Homarus</taxon>
    </lineage>
</organism>
<comment type="caution">
    <text evidence="3">The sequence shown here is derived from an EMBL/GenBank/DDBJ whole genome shotgun (WGS) entry which is preliminary data.</text>
</comment>
<dbReference type="CDD" id="cd00037">
    <property type="entry name" value="CLECT"/>
    <property type="match status" value="1"/>
</dbReference>
<dbReference type="SMART" id="SM00034">
    <property type="entry name" value="CLECT"/>
    <property type="match status" value="1"/>
</dbReference>
<protein>
    <submittedName>
        <fullName evidence="3">C-type lectin-like 28</fullName>
    </submittedName>
</protein>
<evidence type="ECO:0000256" key="1">
    <source>
        <dbReference type="ARBA" id="ARBA00023157"/>
    </source>
</evidence>
<accession>A0A8J5N886</accession>
<dbReference type="InterPro" id="IPR016187">
    <property type="entry name" value="CTDL_fold"/>
</dbReference>
<dbReference type="EMBL" id="JAHLQT010006108">
    <property type="protein sequence ID" value="KAG7175180.1"/>
    <property type="molecule type" value="Genomic_DNA"/>
</dbReference>
<dbReference type="SUPFAM" id="SSF56436">
    <property type="entry name" value="C-type lectin-like"/>
    <property type="match status" value="1"/>
</dbReference>